<gene>
    <name evidence="2" type="ORF">EYF80_014307</name>
</gene>
<comment type="caution">
    <text evidence="2">The sequence shown here is derived from an EMBL/GenBank/DDBJ whole genome shotgun (WGS) entry which is preliminary data.</text>
</comment>
<accession>A0A4Z2ID89</accession>
<keyword evidence="3" id="KW-1185">Reference proteome</keyword>
<reference evidence="2 3" key="1">
    <citation type="submission" date="2019-03" db="EMBL/GenBank/DDBJ databases">
        <title>First draft genome of Liparis tanakae, snailfish: a comprehensive survey of snailfish specific genes.</title>
        <authorList>
            <person name="Kim W."/>
            <person name="Song I."/>
            <person name="Jeong J.-H."/>
            <person name="Kim D."/>
            <person name="Kim S."/>
            <person name="Ryu S."/>
            <person name="Song J.Y."/>
            <person name="Lee S.K."/>
        </authorList>
    </citation>
    <scope>NUCLEOTIDE SEQUENCE [LARGE SCALE GENOMIC DNA]</scope>
    <source>
        <tissue evidence="2">Muscle</tissue>
    </source>
</reference>
<dbReference type="Proteomes" id="UP000314294">
    <property type="component" value="Unassembled WGS sequence"/>
</dbReference>
<evidence type="ECO:0000313" key="2">
    <source>
        <dbReference type="EMBL" id="TNN75495.1"/>
    </source>
</evidence>
<evidence type="ECO:0000313" key="3">
    <source>
        <dbReference type="Proteomes" id="UP000314294"/>
    </source>
</evidence>
<feature type="compositionally biased region" description="Basic and acidic residues" evidence="1">
    <location>
        <begin position="94"/>
        <end position="106"/>
    </location>
</feature>
<feature type="region of interest" description="Disordered" evidence="1">
    <location>
        <begin position="1"/>
        <end position="25"/>
    </location>
</feature>
<feature type="compositionally biased region" description="Basic and acidic residues" evidence="1">
    <location>
        <begin position="70"/>
        <end position="85"/>
    </location>
</feature>
<protein>
    <submittedName>
        <fullName evidence="2">Uncharacterized protein</fullName>
    </submittedName>
</protein>
<sequence length="106" mass="11729">MEAEPEGEREEGEHPPASSASSGLITEGAATVNLQLLSHITKFTLAEQYILRMKSETRLTDRFVAPWQKDGPRGPETDTETRRDTSAAALETGEIPRSDKLIPHDR</sequence>
<proteinExistence type="predicted"/>
<feature type="compositionally biased region" description="Acidic residues" evidence="1">
    <location>
        <begin position="1"/>
        <end position="10"/>
    </location>
</feature>
<organism evidence="2 3">
    <name type="scientific">Liparis tanakae</name>
    <name type="common">Tanaka's snailfish</name>
    <dbReference type="NCBI Taxonomy" id="230148"/>
    <lineage>
        <taxon>Eukaryota</taxon>
        <taxon>Metazoa</taxon>
        <taxon>Chordata</taxon>
        <taxon>Craniata</taxon>
        <taxon>Vertebrata</taxon>
        <taxon>Euteleostomi</taxon>
        <taxon>Actinopterygii</taxon>
        <taxon>Neopterygii</taxon>
        <taxon>Teleostei</taxon>
        <taxon>Neoteleostei</taxon>
        <taxon>Acanthomorphata</taxon>
        <taxon>Eupercaria</taxon>
        <taxon>Perciformes</taxon>
        <taxon>Cottioidei</taxon>
        <taxon>Cottales</taxon>
        <taxon>Liparidae</taxon>
        <taxon>Liparis</taxon>
    </lineage>
</organism>
<dbReference type="AlphaFoldDB" id="A0A4Z2ID89"/>
<evidence type="ECO:0000256" key="1">
    <source>
        <dbReference type="SAM" id="MobiDB-lite"/>
    </source>
</evidence>
<name>A0A4Z2ID89_9TELE</name>
<feature type="region of interest" description="Disordered" evidence="1">
    <location>
        <begin position="63"/>
        <end position="106"/>
    </location>
</feature>
<dbReference type="EMBL" id="SRLO01000103">
    <property type="protein sequence ID" value="TNN75495.1"/>
    <property type="molecule type" value="Genomic_DNA"/>
</dbReference>